<proteinExistence type="predicted"/>
<dbReference type="RefSeq" id="WP_248354788.1">
    <property type="nucleotide sequence ID" value="NZ_AP025591.1"/>
</dbReference>
<dbReference type="Proteomes" id="UP001162891">
    <property type="component" value="Chromosome"/>
</dbReference>
<evidence type="ECO:0000313" key="3">
    <source>
        <dbReference type="Proteomes" id="UP001162891"/>
    </source>
</evidence>
<dbReference type="Pfam" id="PF13596">
    <property type="entry name" value="PAS_10"/>
    <property type="match status" value="1"/>
</dbReference>
<dbReference type="InterPro" id="IPR035965">
    <property type="entry name" value="PAS-like_dom_sf"/>
</dbReference>
<dbReference type="Pfam" id="PF01814">
    <property type="entry name" value="Hemerythrin"/>
    <property type="match status" value="1"/>
</dbReference>
<evidence type="ECO:0000259" key="1">
    <source>
        <dbReference type="Pfam" id="PF01814"/>
    </source>
</evidence>
<accession>A0ABN6N187</accession>
<gene>
    <name evidence="2" type="ORF">AMOR_47110</name>
</gene>
<dbReference type="EMBL" id="AP025591">
    <property type="protein sequence ID" value="BDG05715.1"/>
    <property type="molecule type" value="Genomic_DNA"/>
</dbReference>
<sequence length="322" mass="36771">MDFVQPTLTTWFEIQTKDHDMTARVLAAAARAFAEPLPPTSGFVADLRDYLVGFVQGWHHQKEERAVFPRLAQRAAQAEGGLVAAMVTEHAQARELVSRFDAAAKAYIDGARDRIGELVETFRAYASFDERHRRKESDVLYPLANRLFSPEDAEDVLEEIAEMERDLGWGTRERYWNLAAEIVSRVELKDLSWGLKPEVLAAILNTLPIQLTFVDQDDRVRYFSHERGAQIVDRSRGVIGKEVQRCHPQKSFSLVEEILGDFKAGRRELVEFWFDMGPRKIHVRYWPVRDEGGKYLGCLETVQDVTAIQKLTGQNRLLDPVG</sequence>
<dbReference type="InterPro" id="IPR012312">
    <property type="entry name" value="Hemerythrin-like"/>
</dbReference>
<reference evidence="3" key="1">
    <citation type="journal article" date="2022" name="Int. J. Syst. Evol. Microbiol.">
        <title>Anaeromyxobacter oryzae sp. nov., Anaeromyxobacter diazotrophicus sp. nov. and Anaeromyxobacter paludicola sp. nov., isolated from paddy soils.</title>
        <authorList>
            <person name="Itoh H."/>
            <person name="Xu Z."/>
            <person name="Mise K."/>
            <person name="Masuda Y."/>
            <person name="Ushijima N."/>
            <person name="Hayakawa C."/>
            <person name="Shiratori Y."/>
            <person name="Senoo K."/>
        </authorList>
    </citation>
    <scope>NUCLEOTIDE SEQUENCE [LARGE SCALE GENOMIC DNA]</scope>
    <source>
        <strain evidence="3">Red232</strain>
    </source>
</reference>
<keyword evidence="3" id="KW-1185">Reference proteome</keyword>
<protein>
    <recommendedName>
        <fullName evidence="1">Hemerythrin-like domain-containing protein</fullName>
    </recommendedName>
</protein>
<dbReference type="SUPFAM" id="SSF55785">
    <property type="entry name" value="PYP-like sensor domain (PAS domain)"/>
    <property type="match status" value="1"/>
</dbReference>
<evidence type="ECO:0000313" key="2">
    <source>
        <dbReference type="EMBL" id="BDG05715.1"/>
    </source>
</evidence>
<feature type="domain" description="Hemerythrin-like" evidence="1">
    <location>
        <begin position="14"/>
        <end position="144"/>
    </location>
</feature>
<dbReference type="PANTHER" id="PTHR39966:SF1">
    <property type="entry name" value="HEMERYTHRIN-LIKE DOMAIN-CONTAINING PROTEIN"/>
    <property type="match status" value="1"/>
</dbReference>
<dbReference type="PANTHER" id="PTHR39966">
    <property type="entry name" value="BLL2471 PROTEIN-RELATED"/>
    <property type="match status" value="1"/>
</dbReference>
<dbReference type="Gene3D" id="3.30.450.20">
    <property type="entry name" value="PAS domain"/>
    <property type="match status" value="1"/>
</dbReference>
<organism evidence="2 3">
    <name type="scientific">Anaeromyxobacter oryzae</name>
    <dbReference type="NCBI Taxonomy" id="2918170"/>
    <lineage>
        <taxon>Bacteria</taxon>
        <taxon>Pseudomonadati</taxon>
        <taxon>Myxococcota</taxon>
        <taxon>Myxococcia</taxon>
        <taxon>Myxococcales</taxon>
        <taxon>Cystobacterineae</taxon>
        <taxon>Anaeromyxobacteraceae</taxon>
        <taxon>Anaeromyxobacter</taxon>
    </lineage>
</organism>
<name>A0ABN6N187_9BACT</name>
<dbReference type="Gene3D" id="1.20.120.520">
    <property type="entry name" value="nmb1532 protein domain like"/>
    <property type="match status" value="1"/>
</dbReference>
<dbReference type="CDD" id="cd12108">
    <property type="entry name" value="Hr-like"/>
    <property type="match status" value="1"/>
</dbReference>